<keyword evidence="4" id="KW-0408">Iron</keyword>
<dbReference type="InterPro" id="IPR010994">
    <property type="entry name" value="RuvA_2-like"/>
</dbReference>
<dbReference type="SUPFAM" id="SSF47781">
    <property type="entry name" value="RuvA domain 2-like"/>
    <property type="match status" value="1"/>
</dbReference>
<dbReference type="GO" id="GO:0046872">
    <property type="term" value="F:metal ion binding"/>
    <property type="evidence" value="ECO:0007669"/>
    <property type="project" value="UniProtKB-KW"/>
</dbReference>
<evidence type="ECO:0000256" key="2">
    <source>
        <dbReference type="ARBA" id="ARBA00022691"/>
    </source>
</evidence>
<comment type="cofactor">
    <cofactor evidence="1">
        <name>[4Fe-4S] cluster</name>
        <dbReference type="ChEBI" id="CHEBI:49883"/>
    </cofactor>
</comment>
<keyword evidence="2" id="KW-0949">S-adenosyl-L-methionine</keyword>
<keyword evidence="8" id="KW-1185">Reference proteome</keyword>
<dbReference type="CDD" id="cd01335">
    <property type="entry name" value="Radical_SAM"/>
    <property type="match status" value="1"/>
</dbReference>
<accession>A0A4R7EQV5</accession>
<sequence>MDRIQEKLMILADAAKYDVSCSSSGSKRKNKGGIGDASASGICHTYTEDGRCVSLLKILLTNHCIYDCAFCVSRKSNDVKRAAFTVEEVVEITMNFYRRNYIEGLFLSSGIFKNADFTMERLMRIVKKLRTEERFHGYIHLKTIPGASEELIKEAGLYVDRMSINLELPTEAGLKLVAPEKDHESVRKPLAFVQNHIKELQSESALIKHKPLFVPAGQSTQMVIGATPESDYQIMSVADEFYKNYQLKRVYYSGYIPINSDNVLLPQVGTQPPLIRENRLYQTDWLLRFYDFKLDEILNPQFQNLDMDIDPKLGWALRNPQFFPIDINTADYKQIIRIPGIGRQSAMKIIKARKFGKLREYQLKKIGISYNRAKFFMICADSPFTLGEMSMMNVKQSILQFGNSKYKNTIPENQLSLF</sequence>
<dbReference type="PANTHER" id="PTHR21180">
    <property type="entry name" value="ENDONUCLEASE/EXONUCLEASE/PHOSPHATASE FAMILY DOMAIN-CONTAINING PROTEIN 1"/>
    <property type="match status" value="1"/>
</dbReference>
<dbReference type="RefSeq" id="WP_133713227.1">
    <property type="nucleotide sequence ID" value="NZ_SOAG01000023.1"/>
</dbReference>
<dbReference type="Proteomes" id="UP000295215">
    <property type="component" value="Unassembled WGS sequence"/>
</dbReference>
<dbReference type="AlphaFoldDB" id="A0A4R7EQV5"/>
<proteinExistence type="predicted"/>
<keyword evidence="3" id="KW-0479">Metal-binding</keyword>
<dbReference type="Pfam" id="PF04055">
    <property type="entry name" value="Radical_SAM"/>
    <property type="match status" value="1"/>
</dbReference>
<evidence type="ECO:0000313" key="8">
    <source>
        <dbReference type="Proteomes" id="UP000295215"/>
    </source>
</evidence>
<dbReference type="Pfam" id="PF12836">
    <property type="entry name" value="HHH_3"/>
    <property type="match status" value="1"/>
</dbReference>
<dbReference type="GO" id="GO:0003824">
    <property type="term" value="F:catalytic activity"/>
    <property type="evidence" value="ECO:0007669"/>
    <property type="project" value="InterPro"/>
</dbReference>
<evidence type="ECO:0000259" key="6">
    <source>
        <dbReference type="Pfam" id="PF04055"/>
    </source>
</evidence>
<dbReference type="OrthoDB" id="9801154at2"/>
<reference evidence="7 8" key="1">
    <citation type="submission" date="2019-03" db="EMBL/GenBank/DDBJ databases">
        <title>Genomic Encyclopedia of Archaeal and Bacterial Type Strains, Phase II (KMG-II): from individual species to whole genera.</title>
        <authorList>
            <person name="Goeker M."/>
        </authorList>
    </citation>
    <scope>NUCLEOTIDE SEQUENCE [LARGE SCALE GENOMIC DNA]</scope>
    <source>
        <strain evidence="7 8">DSM 28213</strain>
    </source>
</reference>
<dbReference type="InterPro" id="IPR051675">
    <property type="entry name" value="Endo/Exo/Phosphatase_dom_1"/>
</dbReference>
<feature type="domain" description="Radical SAM core" evidence="6">
    <location>
        <begin position="59"/>
        <end position="188"/>
    </location>
</feature>
<organism evidence="7 8">
    <name type="scientific">Myroides indicus</name>
    <dbReference type="NCBI Taxonomy" id="1323422"/>
    <lineage>
        <taxon>Bacteria</taxon>
        <taxon>Pseudomonadati</taxon>
        <taxon>Bacteroidota</taxon>
        <taxon>Flavobacteriia</taxon>
        <taxon>Flavobacteriales</taxon>
        <taxon>Flavobacteriaceae</taxon>
        <taxon>Myroides</taxon>
    </lineage>
</organism>
<evidence type="ECO:0000256" key="3">
    <source>
        <dbReference type="ARBA" id="ARBA00022723"/>
    </source>
</evidence>
<dbReference type="InterPro" id="IPR058240">
    <property type="entry name" value="rSAM_sf"/>
</dbReference>
<name>A0A4R7EQV5_9FLAO</name>
<dbReference type="EMBL" id="SOAG01000023">
    <property type="protein sequence ID" value="TDS55266.1"/>
    <property type="molecule type" value="Genomic_DNA"/>
</dbReference>
<evidence type="ECO:0000256" key="1">
    <source>
        <dbReference type="ARBA" id="ARBA00001966"/>
    </source>
</evidence>
<keyword evidence="5" id="KW-0411">Iron-sulfur</keyword>
<dbReference type="NCBIfam" id="TIGR03916">
    <property type="entry name" value="rSAM_link_UDG"/>
    <property type="match status" value="1"/>
</dbReference>
<dbReference type="InterPro" id="IPR023874">
    <property type="entry name" value="DNA_rSAM_put"/>
</dbReference>
<dbReference type="SFLD" id="SFLDG01102">
    <property type="entry name" value="Uncharacterised_Radical_SAM_Su"/>
    <property type="match status" value="1"/>
</dbReference>
<evidence type="ECO:0000256" key="4">
    <source>
        <dbReference type="ARBA" id="ARBA00023004"/>
    </source>
</evidence>
<dbReference type="PANTHER" id="PTHR21180:SF9">
    <property type="entry name" value="TYPE II SECRETION SYSTEM PROTEIN K"/>
    <property type="match status" value="1"/>
</dbReference>
<evidence type="ECO:0000256" key="5">
    <source>
        <dbReference type="ARBA" id="ARBA00023014"/>
    </source>
</evidence>
<protein>
    <submittedName>
        <fullName evidence="7">Putative DNA modification/repair radical SAM protein</fullName>
    </submittedName>
</protein>
<gene>
    <name evidence="7" type="ORF">C8P70_12337</name>
</gene>
<dbReference type="InterPro" id="IPR007197">
    <property type="entry name" value="rSAM"/>
</dbReference>
<dbReference type="Gene3D" id="1.10.150.320">
    <property type="entry name" value="Photosystem II 12 kDa extrinsic protein"/>
    <property type="match status" value="1"/>
</dbReference>
<dbReference type="Gene3D" id="3.20.20.70">
    <property type="entry name" value="Aldolase class I"/>
    <property type="match status" value="1"/>
</dbReference>
<dbReference type="InterPro" id="IPR013785">
    <property type="entry name" value="Aldolase_TIM"/>
</dbReference>
<comment type="caution">
    <text evidence="7">The sequence shown here is derived from an EMBL/GenBank/DDBJ whole genome shotgun (WGS) entry which is preliminary data.</text>
</comment>
<evidence type="ECO:0000313" key="7">
    <source>
        <dbReference type="EMBL" id="TDS55266.1"/>
    </source>
</evidence>
<dbReference type="SFLD" id="SFLDS00029">
    <property type="entry name" value="Radical_SAM"/>
    <property type="match status" value="1"/>
</dbReference>
<dbReference type="SUPFAM" id="SSF102114">
    <property type="entry name" value="Radical SAM enzymes"/>
    <property type="match status" value="1"/>
</dbReference>
<dbReference type="GO" id="GO:0051536">
    <property type="term" value="F:iron-sulfur cluster binding"/>
    <property type="evidence" value="ECO:0007669"/>
    <property type="project" value="UniProtKB-KW"/>
</dbReference>